<dbReference type="InterPro" id="IPR027417">
    <property type="entry name" value="P-loop_NTPase"/>
</dbReference>
<reference evidence="3 4" key="1">
    <citation type="submission" date="2013-03" db="EMBL/GenBank/DDBJ databases">
        <title>The Genome Sequence of Acinetobacter tandoii CIP 107469.</title>
        <authorList>
            <consortium name="The Broad Institute Genome Sequencing Platform"/>
            <consortium name="The Broad Institute Genome Sequencing Center for Infectious Disease"/>
            <person name="Cerqueira G."/>
            <person name="Feldgarden M."/>
            <person name="Courvalin P."/>
            <person name="Perichon B."/>
            <person name="Grillot-Courvalin C."/>
            <person name="Clermont D."/>
            <person name="Rocha E."/>
            <person name="Yoon E.-J."/>
            <person name="Nemec A."/>
            <person name="Walker B."/>
            <person name="Young S.K."/>
            <person name="Zeng Q."/>
            <person name="Gargeya S."/>
            <person name="Fitzgerald M."/>
            <person name="Haas B."/>
            <person name="Abouelleil A."/>
            <person name="Alvarado L."/>
            <person name="Arachchi H.M."/>
            <person name="Berlin A.M."/>
            <person name="Chapman S.B."/>
            <person name="Dewar J."/>
            <person name="Goldberg J."/>
            <person name="Griggs A."/>
            <person name="Gujja S."/>
            <person name="Hansen M."/>
            <person name="Howarth C."/>
            <person name="Imamovic A."/>
            <person name="Larimer J."/>
            <person name="McCowan C."/>
            <person name="Murphy C."/>
            <person name="Neiman D."/>
            <person name="Pearson M."/>
            <person name="Priest M."/>
            <person name="Roberts A."/>
            <person name="Saif S."/>
            <person name="Shea T."/>
            <person name="Sisk P."/>
            <person name="Sykes S."/>
            <person name="Wortman J."/>
            <person name="Nusbaum C."/>
            <person name="Birren B."/>
        </authorList>
    </citation>
    <scope>NUCLEOTIDE SEQUENCE [LARGE SCALE GENOMIC DNA]</scope>
    <source>
        <strain evidence="3 4">CIP 107469</strain>
    </source>
</reference>
<dbReference type="eggNOG" id="COG4626">
    <property type="taxonomic scope" value="Bacteria"/>
</dbReference>
<keyword evidence="4" id="KW-1185">Reference proteome</keyword>
<comment type="caution">
    <text evidence="3">The sequence shown here is derived from an EMBL/GenBank/DDBJ whole genome shotgun (WGS) entry which is preliminary data.</text>
</comment>
<organism evidence="3 4">
    <name type="scientific">Acinetobacter tandoii DSM 14970 = CIP 107469</name>
    <dbReference type="NCBI Taxonomy" id="1120927"/>
    <lineage>
        <taxon>Bacteria</taxon>
        <taxon>Pseudomonadati</taxon>
        <taxon>Pseudomonadota</taxon>
        <taxon>Gammaproteobacteria</taxon>
        <taxon>Moraxellales</taxon>
        <taxon>Moraxellaceae</taxon>
        <taxon>Acinetobacter</taxon>
    </lineage>
</organism>
<dbReference type="EMBL" id="AQFM01000038">
    <property type="protein sequence ID" value="EOR06705.1"/>
    <property type="molecule type" value="Genomic_DNA"/>
</dbReference>
<dbReference type="Gene3D" id="3.40.50.300">
    <property type="entry name" value="P-loop containing nucleotide triphosphate hydrolases"/>
    <property type="match status" value="1"/>
</dbReference>
<dbReference type="PANTHER" id="PTHR41287:SF1">
    <property type="entry name" value="PROTEIN YMFN"/>
    <property type="match status" value="1"/>
</dbReference>
<proteinExistence type="predicted"/>
<accession>R9AXG5</accession>
<protein>
    <recommendedName>
        <fullName evidence="5">Terminase large subunit</fullName>
    </recommendedName>
</protein>
<dbReference type="GO" id="GO:0004519">
    <property type="term" value="F:endonuclease activity"/>
    <property type="evidence" value="ECO:0007669"/>
    <property type="project" value="InterPro"/>
</dbReference>
<evidence type="ECO:0000313" key="3">
    <source>
        <dbReference type="EMBL" id="EOR06705.1"/>
    </source>
</evidence>
<dbReference type="OrthoDB" id="9760250at2"/>
<evidence type="ECO:0000259" key="2">
    <source>
        <dbReference type="Pfam" id="PF20441"/>
    </source>
</evidence>
<name>R9AXG5_9GAMM</name>
<dbReference type="Proteomes" id="UP000016201">
    <property type="component" value="Unassembled WGS sequence"/>
</dbReference>
<feature type="domain" description="Terminase large subunit-like ATPase" evidence="1">
    <location>
        <begin position="85"/>
        <end position="255"/>
    </location>
</feature>
<dbReference type="Pfam" id="PF03354">
    <property type="entry name" value="TerL_ATPase"/>
    <property type="match status" value="1"/>
</dbReference>
<dbReference type="AlphaFoldDB" id="R9AXG5"/>
<dbReference type="PATRIC" id="fig|1120927.3.peg.2228"/>
<dbReference type="RefSeq" id="WP_016167334.1">
    <property type="nucleotide sequence ID" value="NZ_JHZG01000004.1"/>
</dbReference>
<dbReference type="InterPro" id="IPR046462">
    <property type="entry name" value="TerL_nuclease"/>
</dbReference>
<evidence type="ECO:0008006" key="5">
    <source>
        <dbReference type="Google" id="ProtNLM"/>
    </source>
</evidence>
<sequence>MADNYPNVDAANKWAKSVTSGKIPACKWVKLACQRHLDDLKKSKSRDFPYKFEPKLAEKKILFIELLPHTKGEWALKRLKIKLEDWQKFGIACTFGWIRKKDGYRRFRESYWEVPRKNGKSAIAAGVALNMFANDGEFGSEVYSGATTEKQAWEVFKPARLMVNRSPDLVEAAGILVNAGSLEIPTDGSLFEPIIGDPPDGQSPHCAIVDEYHEHADARLYDTMQTGMGARRQPLIFTITTAGFNIEGPCYDLRVRVQEMLEGVVPDEELFGWIWTIDEGDDWTDPKVLAKANPNFNVSVYADYLESQQRRAVQNASKQNTFKTKHLNVWVSAKSAFFNMEQWNKCKDTTLKIEDFRNDPCMVCVDLSSKIDIAARINLFYRIINGKIHYYCIAPRFYLPYDTVYNGDEKQVIERYQKWLNQDLLTVCDGAENDLNEIAEDITDDAENLVVQEVPYDEWGGFQIAKKVDDAGHTSIKIPKITKVFSPAMKELEAAIASGRWHHDGNPILSWMVGNVVSKKGANDTDFPHKEKPFKKIDGAVASLMGINRILTLNSSPEESNLSSHLEKHGIRKL</sequence>
<evidence type="ECO:0000259" key="1">
    <source>
        <dbReference type="Pfam" id="PF03354"/>
    </source>
</evidence>
<dbReference type="Pfam" id="PF20441">
    <property type="entry name" value="TerL_nuclease"/>
    <property type="match status" value="1"/>
</dbReference>
<evidence type="ECO:0000313" key="4">
    <source>
        <dbReference type="Proteomes" id="UP000016201"/>
    </source>
</evidence>
<dbReference type="PANTHER" id="PTHR41287">
    <property type="match status" value="1"/>
</dbReference>
<gene>
    <name evidence="3" type="ORF">I593_02293</name>
</gene>
<feature type="domain" description="Terminase large subunit-like endonuclease" evidence="2">
    <location>
        <begin position="267"/>
        <end position="549"/>
    </location>
</feature>
<dbReference type="InterPro" id="IPR005021">
    <property type="entry name" value="Terminase_largesu-like"/>
</dbReference>
<dbReference type="InterPro" id="IPR046461">
    <property type="entry name" value="TerL_ATPase"/>
</dbReference>